<keyword evidence="4" id="KW-1185">Reference proteome</keyword>
<dbReference type="HOGENOM" id="CLU_2977457_0_0_11"/>
<evidence type="ECO:0000313" key="4">
    <source>
        <dbReference type="Proteomes" id="UP000017984"/>
    </source>
</evidence>
<evidence type="ECO:0000313" key="3">
    <source>
        <dbReference type="EMBL" id="EST35092.1"/>
    </source>
</evidence>
<protein>
    <submittedName>
        <fullName evidence="3">Uncharacterized protein</fullName>
    </submittedName>
</protein>
<accession>V6KSI3</accession>
<dbReference type="PATRIC" id="fig|1352936.5.peg.1622"/>
<sequence>MPAMPPAAARRALAASGIAAALAVALAACGVRQHEEGPQEQMPSGSSVGSVDSGQFPV</sequence>
<feature type="compositionally biased region" description="Low complexity" evidence="1">
    <location>
        <begin position="44"/>
        <end position="58"/>
    </location>
</feature>
<comment type="caution">
    <text evidence="3">The sequence shown here is derived from an EMBL/GenBank/DDBJ whole genome shotgun (WGS) entry which is preliminary data.</text>
</comment>
<feature type="chain" id="PRO_5004748490" evidence="2">
    <location>
        <begin position="28"/>
        <end position="58"/>
    </location>
</feature>
<gene>
    <name evidence="3" type="ORF">M878_07630</name>
</gene>
<dbReference type="AlphaFoldDB" id="V6KSI3"/>
<name>V6KSI3_STRRC</name>
<proteinExistence type="predicted"/>
<dbReference type="EMBL" id="AWQX01000062">
    <property type="protein sequence ID" value="EST35092.1"/>
    <property type="molecule type" value="Genomic_DNA"/>
</dbReference>
<evidence type="ECO:0000256" key="2">
    <source>
        <dbReference type="SAM" id="SignalP"/>
    </source>
</evidence>
<feature type="region of interest" description="Disordered" evidence="1">
    <location>
        <begin position="34"/>
        <end position="58"/>
    </location>
</feature>
<organism evidence="3 4">
    <name type="scientific">Streptomyces roseochromogenus subsp. oscitans DS 12.976</name>
    <dbReference type="NCBI Taxonomy" id="1352936"/>
    <lineage>
        <taxon>Bacteria</taxon>
        <taxon>Bacillati</taxon>
        <taxon>Actinomycetota</taxon>
        <taxon>Actinomycetes</taxon>
        <taxon>Kitasatosporales</taxon>
        <taxon>Streptomycetaceae</taxon>
        <taxon>Streptomyces</taxon>
    </lineage>
</organism>
<evidence type="ECO:0000256" key="1">
    <source>
        <dbReference type="SAM" id="MobiDB-lite"/>
    </source>
</evidence>
<dbReference type="Proteomes" id="UP000017984">
    <property type="component" value="Chromosome"/>
</dbReference>
<dbReference type="RefSeq" id="WP_023545517.1">
    <property type="nucleotide sequence ID" value="NZ_CM002285.1"/>
</dbReference>
<feature type="signal peptide" evidence="2">
    <location>
        <begin position="1"/>
        <end position="27"/>
    </location>
</feature>
<reference evidence="3 4" key="1">
    <citation type="journal article" date="2014" name="Genome Announc.">
        <title>Draft Genome Sequence of Streptomyces roseochromogenes subsp. oscitans DS 12.976, Producer of the Aminocoumarin Antibiotic Clorobiocin.</title>
        <authorList>
            <person name="Ruckert C."/>
            <person name="Kalinowski J."/>
            <person name="Heide L."/>
            <person name="Apel A.K."/>
        </authorList>
    </citation>
    <scope>NUCLEOTIDE SEQUENCE [LARGE SCALE GENOMIC DNA]</scope>
    <source>
        <strain evidence="3 4">DS 12.976</strain>
    </source>
</reference>
<keyword evidence="2" id="KW-0732">Signal</keyword>